<keyword evidence="3" id="KW-1185">Reference proteome</keyword>
<dbReference type="AlphaFoldDB" id="A0A917S608"/>
<comment type="caution">
    <text evidence="2">The sequence shown here is derived from an EMBL/GenBank/DDBJ whole genome shotgun (WGS) entry which is preliminary data.</text>
</comment>
<evidence type="ECO:0000259" key="1">
    <source>
        <dbReference type="SMART" id="SM00460"/>
    </source>
</evidence>
<sequence>MATEVTEEHIATTHRLRIRHETSFEYDNEVTASYNEVRMTPVSDQHQTTLHSRLDIRPSAAVFRYRDYWGTEAAAFDINVPHRELHVIATSLIDTWEYPAFRPGGWQRLSDPANRDRLTEYLRHTPRTEPNDELAGLVGDIVRGDTPDEAALATSRFVHDQIEYVPGATGVHTSVTDVWSEHKGVCQDIAHLTIAMLRTAGIPARYVSGYLHPKAEANTGEPVIGQSHAWVEWWDGGWHAYDPTNAIPAGPEHVVVARGREYADVAPFKGLFSGNASSKLDVSVEITLLS</sequence>
<dbReference type="RefSeq" id="WP_188894802.1">
    <property type="nucleotide sequence ID" value="NZ_BMMZ01000003.1"/>
</dbReference>
<dbReference type="PANTHER" id="PTHR33490">
    <property type="entry name" value="BLR5614 PROTEIN-RELATED"/>
    <property type="match status" value="1"/>
</dbReference>
<dbReference type="InterPro" id="IPR038765">
    <property type="entry name" value="Papain-like_cys_pep_sf"/>
</dbReference>
<name>A0A917S608_9ACTN</name>
<dbReference type="Pfam" id="PF08379">
    <property type="entry name" value="Bact_transglu_N"/>
    <property type="match status" value="1"/>
</dbReference>
<protein>
    <recommendedName>
        <fullName evidence="1">Transglutaminase-like domain-containing protein</fullName>
    </recommendedName>
</protein>
<dbReference type="Pfam" id="PF01841">
    <property type="entry name" value="Transglut_core"/>
    <property type="match status" value="1"/>
</dbReference>
<organism evidence="2 3">
    <name type="scientific">Microlunatus endophyticus</name>
    <dbReference type="NCBI Taxonomy" id="1716077"/>
    <lineage>
        <taxon>Bacteria</taxon>
        <taxon>Bacillati</taxon>
        <taxon>Actinomycetota</taxon>
        <taxon>Actinomycetes</taxon>
        <taxon>Propionibacteriales</taxon>
        <taxon>Propionibacteriaceae</taxon>
        <taxon>Microlunatus</taxon>
    </lineage>
</organism>
<evidence type="ECO:0000313" key="3">
    <source>
        <dbReference type="Proteomes" id="UP000613840"/>
    </source>
</evidence>
<accession>A0A917S608</accession>
<dbReference type="SMART" id="SM00460">
    <property type="entry name" value="TGc"/>
    <property type="match status" value="1"/>
</dbReference>
<dbReference type="Gene3D" id="3.10.620.30">
    <property type="match status" value="1"/>
</dbReference>
<dbReference type="InterPro" id="IPR013589">
    <property type="entry name" value="Bac_transglu_N"/>
</dbReference>
<dbReference type="EMBL" id="BMMZ01000003">
    <property type="protein sequence ID" value="GGL59561.1"/>
    <property type="molecule type" value="Genomic_DNA"/>
</dbReference>
<evidence type="ECO:0000313" key="2">
    <source>
        <dbReference type="EMBL" id="GGL59561.1"/>
    </source>
</evidence>
<proteinExistence type="predicted"/>
<feature type="domain" description="Transglutaminase-like" evidence="1">
    <location>
        <begin position="178"/>
        <end position="245"/>
    </location>
</feature>
<gene>
    <name evidence="2" type="ORF">GCM10011575_17660</name>
</gene>
<dbReference type="SUPFAM" id="SSF54001">
    <property type="entry name" value="Cysteine proteinases"/>
    <property type="match status" value="1"/>
</dbReference>
<dbReference type="InterPro" id="IPR002931">
    <property type="entry name" value="Transglutaminase-like"/>
</dbReference>
<dbReference type="Proteomes" id="UP000613840">
    <property type="component" value="Unassembled WGS sequence"/>
</dbReference>
<reference evidence="2" key="1">
    <citation type="journal article" date="2014" name="Int. J. Syst. Evol. Microbiol.">
        <title>Complete genome sequence of Corynebacterium casei LMG S-19264T (=DSM 44701T), isolated from a smear-ripened cheese.</title>
        <authorList>
            <consortium name="US DOE Joint Genome Institute (JGI-PGF)"/>
            <person name="Walter F."/>
            <person name="Albersmeier A."/>
            <person name="Kalinowski J."/>
            <person name="Ruckert C."/>
        </authorList>
    </citation>
    <scope>NUCLEOTIDE SEQUENCE</scope>
    <source>
        <strain evidence="2">CGMCC 4.7306</strain>
    </source>
</reference>
<reference evidence="2" key="2">
    <citation type="submission" date="2020-09" db="EMBL/GenBank/DDBJ databases">
        <authorList>
            <person name="Sun Q."/>
            <person name="Zhou Y."/>
        </authorList>
    </citation>
    <scope>NUCLEOTIDE SEQUENCE</scope>
    <source>
        <strain evidence="2">CGMCC 4.7306</strain>
    </source>
</reference>
<dbReference type="PANTHER" id="PTHR33490:SF6">
    <property type="entry name" value="SLL1049 PROTEIN"/>
    <property type="match status" value="1"/>
</dbReference>